<evidence type="ECO:0000313" key="2">
    <source>
        <dbReference type="Proteomes" id="UP000662782"/>
    </source>
</evidence>
<dbReference type="Proteomes" id="UP000662782">
    <property type="component" value="Segment"/>
</dbReference>
<sequence>MSKLSSSAVNDLFCDCLAESEEDPDVKVVVGIVGVFIFDPAKLIENKESIVSFLMELPEKFQEEKGGGWSFLEACMDKEGNHWAEHPTIERLMGLGIAIDKVEYVLPREMWSVLPGGMPYFVIKK</sequence>
<protein>
    <submittedName>
        <fullName evidence="1">Uncharacterized protein</fullName>
    </submittedName>
</protein>
<dbReference type="EMBL" id="MT701590">
    <property type="protein sequence ID" value="QPB09222.1"/>
    <property type="molecule type" value="Genomic_DNA"/>
</dbReference>
<evidence type="ECO:0000313" key="1">
    <source>
        <dbReference type="EMBL" id="QPB09222.1"/>
    </source>
</evidence>
<reference evidence="1 2" key="1">
    <citation type="submission" date="2020-07" db="EMBL/GenBank/DDBJ databases">
        <title>Complete genome sequence of Klebsiella pneumoniae phage Miami.</title>
        <authorList>
            <person name="Mora D.A."/>
            <person name="Lessor L."/>
            <person name="Gill J."/>
            <person name="Liu M."/>
        </authorList>
    </citation>
    <scope>NUCLEOTIDE SEQUENCE [LARGE SCALE GENOMIC DNA]</scope>
</reference>
<proteinExistence type="predicted"/>
<organism evidence="1 2">
    <name type="scientific">Klebsiella phage Miami</name>
    <dbReference type="NCBI Taxonomy" id="2767581"/>
    <lineage>
        <taxon>Viruses</taxon>
        <taxon>Duplodnaviria</taxon>
        <taxon>Heunggongvirae</taxon>
        <taxon>Uroviricota</taxon>
        <taxon>Caudoviricetes</taxon>
        <taxon>Chimalliviridae</taxon>
        <taxon>Miamivirus</taxon>
        <taxon>Miamivirus miami</taxon>
    </lineage>
</organism>
<name>A0A873WJL7_9CAUD</name>
<gene>
    <name evidence="1" type="ORF">CPT_Miami_127</name>
</gene>
<keyword evidence="2" id="KW-1185">Reference proteome</keyword>
<accession>A0A873WJL7</accession>